<dbReference type="AlphaFoldDB" id="A0AAV6MQ53"/>
<evidence type="ECO:0008006" key="3">
    <source>
        <dbReference type="Google" id="ProtNLM"/>
    </source>
</evidence>
<evidence type="ECO:0000313" key="1">
    <source>
        <dbReference type="EMBL" id="KAG6585432.1"/>
    </source>
</evidence>
<proteinExistence type="predicted"/>
<sequence length="109" mass="12334">MRFASIPAINYPHRLTRKLRSSANYSTSCALSSVNIIEDSHTNNWKYLDLQSRMQNYAASGDLPEALETLNFMKNVAGKPSVYDYNALFHRYLSSGNVSLEQLVQVISE</sequence>
<dbReference type="Proteomes" id="UP000685013">
    <property type="component" value="Chromosome 12"/>
</dbReference>
<reference evidence="1 2" key="1">
    <citation type="journal article" date="2021" name="Hortic Res">
        <title>The domestication of Cucurbita argyrosperma as revealed by the genome of its wild relative.</title>
        <authorList>
            <person name="Barrera-Redondo J."/>
            <person name="Sanchez-de la Vega G."/>
            <person name="Aguirre-Liguori J.A."/>
            <person name="Castellanos-Morales G."/>
            <person name="Gutierrez-Guerrero Y.T."/>
            <person name="Aguirre-Dugua X."/>
            <person name="Aguirre-Planter E."/>
            <person name="Tenaillon M.I."/>
            <person name="Lira-Saade R."/>
            <person name="Eguiarte L.E."/>
        </authorList>
    </citation>
    <scope>NUCLEOTIDE SEQUENCE [LARGE SCALE GENOMIC DNA]</scope>
    <source>
        <strain evidence="1">JBR-2021</strain>
    </source>
</reference>
<feature type="non-terminal residue" evidence="1">
    <location>
        <position position="1"/>
    </location>
</feature>
<evidence type="ECO:0000313" key="2">
    <source>
        <dbReference type="Proteomes" id="UP000685013"/>
    </source>
</evidence>
<comment type="caution">
    <text evidence="1">The sequence shown here is derived from an EMBL/GenBank/DDBJ whole genome shotgun (WGS) entry which is preliminary data.</text>
</comment>
<name>A0AAV6MQ53_9ROSI</name>
<gene>
    <name evidence="1" type="ORF">SDJN03_18165</name>
</gene>
<dbReference type="EMBL" id="JAGKQH010000012">
    <property type="protein sequence ID" value="KAG6585432.1"/>
    <property type="molecule type" value="Genomic_DNA"/>
</dbReference>
<protein>
    <recommendedName>
        <fullName evidence="3">Pentatricopeptide repeat-containing protein</fullName>
    </recommendedName>
</protein>
<keyword evidence="2" id="KW-1185">Reference proteome</keyword>
<accession>A0AAV6MQ53</accession>
<organism evidence="1 2">
    <name type="scientific">Cucurbita argyrosperma subsp. sororia</name>
    <dbReference type="NCBI Taxonomy" id="37648"/>
    <lineage>
        <taxon>Eukaryota</taxon>
        <taxon>Viridiplantae</taxon>
        <taxon>Streptophyta</taxon>
        <taxon>Embryophyta</taxon>
        <taxon>Tracheophyta</taxon>
        <taxon>Spermatophyta</taxon>
        <taxon>Magnoliopsida</taxon>
        <taxon>eudicotyledons</taxon>
        <taxon>Gunneridae</taxon>
        <taxon>Pentapetalae</taxon>
        <taxon>rosids</taxon>
        <taxon>fabids</taxon>
        <taxon>Cucurbitales</taxon>
        <taxon>Cucurbitaceae</taxon>
        <taxon>Cucurbiteae</taxon>
        <taxon>Cucurbita</taxon>
    </lineage>
</organism>